<protein>
    <recommendedName>
        <fullName evidence="8">SSD domain-containing protein</fullName>
    </recommendedName>
</protein>
<dbReference type="Proteomes" id="UP000650511">
    <property type="component" value="Unassembled WGS sequence"/>
</dbReference>
<reference evidence="9" key="1">
    <citation type="journal article" date="2014" name="Int. J. Syst. Evol. Microbiol.">
        <title>Complete genome sequence of Corynebacterium casei LMG S-19264T (=DSM 44701T), isolated from a smear-ripened cheese.</title>
        <authorList>
            <consortium name="US DOE Joint Genome Institute (JGI-PGF)"/>
            <person name="Walter F."/>
            <person name="Albersmeier A."/>
            <person name="Kalinowski J."/>
            <person name="Ruckert C."/>
        </authorList>
    </citation>
    <scope>NUCLEOTIDE SEQUENCE</scope>
    <source>
        <strain evidence="9">CGMCC 1.14988</strain>
    </source>
</reference>
<gene>
    <name evidence="9" type="ORF">GCM10011354_05210</name>
</gene>
<feature type="transmembrane region" description="Helical" evidence="7">
    <location>
        <begin position="364"/>
        <end position="384"/>
    </location>
</feature>
<dbReference type="RefSeq" id="WP_130650969.1">
    <property type="nucleotide sequence ID" value="NZ_BMHA01000002.1"/>
</dbReference>
<organism evidence="9 10">
    <name type="scientific">Egicoccus halophilus</name>
    <dbReference type="NCBI Taxonomy" id="1670830"/>
    <lineage>
        <taxon>Bacteria</taxon>
        <taxon>Bacillati</taxon>
        <taxon>Actinomycetota</taxon>
        <taxon>Nitriliruptoria</taxon>
        <taxon>Egicoccales</taxon>
        <taxon>Egicoccaceae</taxon>
        <taxon>Egicoccus</taxon>
    </lineage>
</organism>
<dbReference type="PANTHER" id="PTHR33406:SF13">
    <property type="entry name" value="MEMBRANE PROTEIN YDFJ"/>
    <property type="match status" value="1"/>
</dbReference>
<dbReference type="InterPro" id="IPR000731">
    <property type="entry name" value="SSD"/>
</dbReference>
<dbReference type="Pfam" id="PF03176">
    <property type="entry name" value="MMPL"/>
    <property type="match status" value="2"/>
</dbReference>
<dbReference type="InterPro" id="IPR050545">
    <property type="entry name" value="Mycobact_MmpL"/>
</dbReference>
<dbReference type="InterPro" id="IPR004869">
    <property type="entry name" value="MMPL_dom"/>
</dbReference>
<keyword evidence="4 7" id="KW-1133">Transmembrane helix</keyword>
<sequence>MQRLVDAMSRLVERRPGWTLLALALVTAVLGVFGVRLEVETDIAEFAGDAELAQAFEAVDERFGVRGGGLQVVVDAGIGGNVLDGEGLRVGERLEELTERTLGDVLAEETPQQPAVVSYALPVLEGAEQLDLPVEELTDTFVAALLQQSLAEDGDELRGLLSGDLDVERARARGGLVVVDLDPELDEEQRLEAGLALQEALDAEDTGFLDAEPFSFELFSHELEESMLTELPVLLGLSVLLIMAVLWVLFRRLGDVLLSLTGLLLVQVWLAGSAVLLGPQFLGLTGQFSQIAVAVPVMLVGLGVDYSVHLVARYREEQAAGRDAPTAAGGAVRTVGVALLLVTVTTMVGFLSNVTSPLPPIADFGIFTAAGMLGAFLVMGLLIPSARQLLDRRRSADGPIGGAVGGGEGRLEQAMASVAELAVRFPVPVIVAGLVAGVLGTLAAIDLDTEFSQEEFVPDDARVGGLLDRMDELFGGDVTEETFLLVEGDFTDPAVVQALHDTEASLPDIDDVRTVEGGGVDVVSPRTLVNELREGAEVTRERLVEQARVAVGEQPVEDLLPLPDAIGREELPDEGGFGTDGIDDGEYDLGGDGVDAPTGDTRAGGGIDEDELQRRLPPGVDESDALLGLLDDEEVAQALEQGAEEELREDLLGTLGEDTATALAATEPGEVDLALLEAIGYPLEELEESSRELLALAVDLEAAGWSGEAPDDDADLDTVYDRVTDLAHDALDQVLDEGRTLALVMVPTEAGEEDAEPLADALEQAAAPLAEVADDVLVVSEQLVVQETLDLLIEAQTEKILYSLGTALLLLVVYETVRSRRPMLGVITMVPTVFAVPIVLGVMWLIGLPFNALTATIASVAIGFGVDYGIHLSNRFQEESARAGSSEQAVRETVRHTGAALAGSAITTTLAFGVLMLSDLEPIVQFGGITALTMAAALVTTLVAQSSCLLLWDRHHRARA</sequence>
<dbReference type="Gene3D" id="1.20.1640.10">
    <property type="entry name" value="Multidrug efflux transporter AcrB transmembrane domain"/>
    <property type="match status" value="2"/>
</dbReference>
<dbReference type="AlphaFoldDB" id="A0A8J3A7S2"/>
<feature type="transmembrane region" description="Helical" evidence="7">
    <location>
        <begin position="231"/>
        <end position="250"/>
    </location>
</feature>
<feature type="transmembrane region" description="Helical" evidence="7">
    <location>
        <begin position="824"/>
        <end position="846"/>
    </location>
</feature>
<dbReference type="OrthoDB" id="2365435at2"/>
<keyword evidence="2" id="KW-1003">Cell membrane</keyword>
<feature type="transmembrane region" description="Helical" evidence="7">
    <location>
        <begin position="257"/>
        <end position="282"/>
    </location>
</feature>
<feature type="domain" description="SSD" evidence="8">
    <location>
        <begin position="821"/>
        <end position="951"/>
    </location>
</feature>
<feature type="transmembrane region" description="Helical" evidence="7">
    <location>
        <begin position="800"/>
        <end position="817"/>
    </location>
</feature>
<evidence type="ECO:0000256" key="6">
    <source>
        <dbReference type="SAM" id="MobiDB-lite"/>
    </source>
</evidence>
<dbReference type="PANTHER" id="PTHR33406">
    <property type="entry name" value="MEMBRANE PROTEIN MJ1562-RELATED"/>
    <property type="match status" value="1"/>
</dbReference>
<dbReference type="EMBL" id="BMHA01000002">
    <property type="protein sequence ID" value="GGI03673.1"/>
    <property type="molecule type" value="Genomic_DNA"/>
</dbReference>
<dbReference type="PROSITE" id="PS50156">
    <property type="entry name" value="SSD"/>
    <property type="match status" value="2"/>
</dbReference>
<evidence type="ECO:0000256" key="5">
    <source>
        <dbReference type="ARBA" id="ARBA00023136"/>
    </source>
</evidence>
<dbReference type="SUPFAM" id="SSF82866">
    <property type="entry name" value="Multidrug efflux transporter AcrB transmembrane domain"/>
    <property type="match status" value="2"/>
</dbReference>
<evidence type="ECO:0000256" key="7">
    <source>
        <dbReference type="SAM" id="Phobius"/>
    </source>
</evidence>
<evidence type="ECO:0000256" key="3">
    <source>
        <dbReference type="ARBA" id="ARBA00022692"/>
    </source>
</evidence>
<accession>A0A8J3A7S2</accession>
<feature type="transmembrane region" description="Helical" evidence="7">
    <location>
        <begin position="852"/>
        <end position="870"/>
    </location>
</feature>
<comment type="caution">
    <text evidence="9">The sequence shown here is derived from an EMBL/GenBank/DDBJ whole genome shotgun (WGS) entry which is preliminary data.</text>
</comment>
<evidence type="ECO:0000313" key="10">
    <source>
        <dbReference type="Proteomes" id="UP000650511"/>
    </source>
</evidence>
<feature type="transmembrane region" description="Helical" evidence="7">
    <location>
        <begin position="898"/>
        <end position="917"/>
    </location>
</feature>
<feature type="transmembrane region" description="Helical" evidence="7">
    <location>
        <begin position="331"/>
        <end position="352"/>
    </location>
</feature>
<feature type="transmembrane region" description="Helical" evidence="7">
    <location>
        <begin position="288"/>
        <end position="311"/>
    </location>
</feature>
<evidence type="ECO:0000256" key="2">
    <source>
        <dbReference type="ARBA" id="ARBA00022475"/>
    </source>
</evidence>
<evidence type="ECO:0000256" key="4">
    <source>
        <dbReference type="ARBA" id="ARBA00022989"/>
    </source>
</evidence>
<evidence type="ECO:0000313" key="9">
    <source>
        <dbReference type="EMBL" id="GGI03673.1"/>
    </source>
</evidence>
<reference evidence="9" key="2">
    <citation type="submission" date="2020-09" db="EMBL/GenBank/DDBJ databases">
        <authorList>
            <person name="Sun Q."/>
            <person name="Zhou Y."/>
        </authorList>
    </citation>
    <scope>NUCLEOTIDE SEQUENCE</scope>
    <source>
        <strain evidence="9">CGMCC 1.14988</strain>
    </source>
</reference>
<feature type="transmembrane region" description="Helical" evidence="7">
    <location>
        <begin position="923"/>
        <end position="952"/>
    </location>
</feature>
<dbReference type="GO" id="GO:0005886">
    <property type="term" value="C:plasma membrane"/>
    <property type="evidence" value="ECO:0007669"/>
    <property type="project" value="UniProtKB-SubCell"/>
</dbReference>
<evidence type="ECO:0000259" key="8">
    <source>
        <dbReference type="PROSITE" id="PS50156"/>
    </source>
</evidence>
<feature type="region of interest" description="Disordered" evidence="6">
    <location>
        <begin position="569"/>
        <end position="610"/>
    </location>
</feature>
<name>A0A8J3A7S2_9ACTN</name>
<feature type="domain" description="SSD" evidence="8">
    <location>
        <begin position="281"/>
        <end position="389"/>
    </location>
</feature>
<proteinExistence type="predicted"/>
<keyword evidence="3 7" id="KW-0812">Transmembrane</keyword>
<keyword evidence="5 7" id="KW-0472">Membrane</keyword>
<evidence type="ECO:0000256" key="1">
    <source>
        <dbReference type="ARBA" id="ARBA00004651"/>
    </source>
</evidence>
<keyword evidence="10" id="KW-1185">Reference proteome</keyword>
<feature type="transmembrane region" description="Helical" evidence="7">
    <location>
        <begin position="425"/>
        <end position="445"/>
    </location>
</feature>
<comment type="subcellular location">
    <subcellularLocation>
        <location evidence="1">Cell membrane</location>
        <topology evidence="1">Multi-pass membrane protein</topology>
    </subcellularLocation>
</comment>